<accession>A0AAV0SWN1</accession>
<dbReference type="EMBL" id="CANTFK010000182">
    <property type="protein sequence ID" value="CAI5708091.1"/>
    <property type="molecule type" value="Genomic_DNA"/>
</dbReference>
<protein>
    <submittedName>
        <fullName evidence="1">Uncharacterized protein</fullName>
    </submittedName>
</protein>
<sequence>MTGRIIRRSNDLVIVASEWPARNGWESFEKHATCSVIIEYKDIVSKPVVPINGNSEHRMNMKCLNTAMNPYTASLFCMRKSMEFRIIYDYRDIVRQGVLMEDVFDSIAGEYCMDPMSVYTKCE</sequence>
<organism evidence="1 2">
    <name type="scientific">Peronospora farinosa</name>
    <dbReference type="NCBI Taxonomy" id="134698"/>
    <lineage>
        <taxon>Eukaryota</taxon>
        <taxon>Sar</taxon>
        <taxon>Stramenopiles</taxon>
        <taxon>Oomycota</taxon>
        <taxon>Peronosporomycetes</taxon>
        <taxon>Peronosporales</taxon>
        <taxon>Peronosporaceae</taxon>
        <taxon>Peronospora</taxon>
    </lineage>
</organism>
<evidence type="ECO:0000313" key="2">
    <source>
        <dbReference type="Proteomes" id="UP001159659"/>
    </source>
</evidence>
<reference evidence="1" key="1">
    <citation type="submission" date="2022-12" db="EMBL/GenBank/DDBJ databases">
        <authorList>
            <person name="Webb A."/>
        </authorList>
    </citation>
    <scope>NUCLEOTIDE SEQUENCE</scope>
    <source>
        <strain evidence="1">Pf2</strain>
    </source>
</reference>
<dbReference type="Proteomes" id="UP001159659">
    <property type="component" value="Unassembled WGS sequence"/>
</dbReference>
<proteinExistence type="predicted"/>
<dbReference type="AlphaFoldDB" id="A0AAV0SWN1"/>
<gene>
    <name evidence="1" type="ORF">PFR002_LOCUS1757</name>
</gene>
<name>A0AAV0SWN1_9STRA</name>
<evidence type="ECO:0000313" key="1">
    <source>
        <dbReference type="EMBL" id="CAI5708091.1"/>
    </source>
</evidence>
<comment type="caution">
    <text evidence="1">The sequence shown here is derived from an EMBL/GenBank/DDBJ whole genome shotgun (WGS) entry which is preliminary data.</text>
</comment>